<keyword evidence="2" id="KW-1185">Reference proteome</keyword>
<dbReference type="HOGENOM" id="CLU_2862649_0_0_5"/>
<accession>C5B5R3</accession>
<evidence type="ECO:0000313" key="2">
    <source>
        <dbReference type="Proteomes" id="UP000009081"/>
    </source>
</evidence>
<dbReference type="EMBL" id="CP001511">
    <property type="protein sequence ID" value="ACS43795.1"/>
    <property type="molecule type" value="Genomic_DNA"/>
</dbReference>
<reference evidence="1 2" key="1">
    <citation type="journal article" date="2009" name="PLoS ONE">
        <title>Methylobacterium genome sequences: a reference blueprint to investigate microbial metabolism of C1 compounds from natural and industrial sources.</title>
        <authorList>
            <person name="Vuilleumier S."/>
            <person name="Chistoserdova L."/>
            <person name="Lee M.-C."/>
            <person name="Bringel F."/>
            <person name="Lajus A."/>
            <person name="Zhou Y."/>
            <person name="Gourion B."/>
            <person name="Barbe V."/>
            <person name="Chang J."/>
            <person name="Cruveiller S."/>
            <person name="Dossat C."/>
            <person name="Gillett W."/>
            <person name="Gruffaz C."/>
            <person name="Haugen E."/>
            <person name="Hourcade E."/>
            <person name="Levy R."/>
            <person name="Mangenot S."/>
            <person name="Muller E."/>
            <person name="Nadalig T."/>
            <person name="Pagni M."/>
            <person name="Penny C."/>
            <person name="Peyraud R."/>
            <person name="Robinson D.G."/>
            <person name="Roche D."/>
            <person name="Rouy Z."/>
            <person name="Saenampechek C."/>
            <person name="Salvignol G."/>
            <person name="Vallenet D."/>
            <person name="Wu Z."/>
            <person name="Marx C.J."/>
            <person name="Vorholt J.A."/>
            <person name="Olson M.V."/>
            <person name="Kaul R."/>
            <person name="Weissenbach J."/>
            <person name="Medigue C."/>
            <person name="Lidstrom M.E."/>
        </authorList>
    </citation>
    <scope>NUCLEOTIDE SEQUENCE [LARGE SCALE GENOMIC DNA]</scope>
    <source>
        <strain evidence="2">ATCC 14718 / DSM 1338 / JCM 2805 / NCIMB 9133 / AM1</strain>
    </source>
</reference>
<dbReference type="KEGG" id="mea:Mex_2p1002"/>
<geneLocation type="plasmid" evidence="1 2">
    <name>megaplasmid</name>
</geneLocation>
<sequence>MGLPAQETEGDGADLWVGDHASLGAIANPAAESFTSWTAPVRLFKSKAMGGVTSFIHGKWFSAL</sequence>
<keyword evidence="1" id="KW-0614">Plasmid</keyword>
<organism evidence="1 2">
    <name type="scientific">Methylorubrum extorquens (strain ATCC 14718 / DSM 1338 / JCM 2805 / NCIMB 9133 / AM1)</name>
    <name type="common">Methylobacterium extorquens</name>
    <dbReference type="NCBI Taxonomy" id="272630"/>
    <lineage>
        <taxon>Bacteria</taxon>
        <taxon>Pseudomonadati</taxon>
        <taxon>Pseudomonadota</taxon>
        <taxon>Alphaproteobacteria</taxon>
        <taxon>Hyphomicrobiales</taxon>
        <taxon>Methylobacteriaceae</taxon>
        <taxon>Methylorubrum</taxon>
    </lineage>
</organism>
<protein>
    <submittedName>
        <fullName evidence="1">Uncharacterized protein</fullName>
    </submittedName>
</protein>
<dbReference type="AlphaFoldDB" id="C5B5R3"/>
<evidence type="ECO:0000313" key="1">
    <source>
        <dbReference type="EMBL" id="ACS43795.1"/>
    </source>
</evidence>
<dbReference type="Proteomes" id="UP000009081">
    <property type="component" value="Plasmid megaplasmid"/>
</dbReference>
<gene>
    <name evidence="1" type="ordered locus">MexAM1_META2p1002</name>
</gene>
<proteinExistence type="predicted"/>
<name>C5B5R3_METEA</name>